<dbReference type="SUPFAM" id="SSF49899">
    <property type="entry name" value="Concanavalin A-like lectins/glucanases"/>
    <property type="match status" value="1"/>
</dbReference>
<dbReference type="InterPro" id="IPR044156">
    <property type="entry name" value="Galectin-like"/>
</dbReference>
<dbReference type="PANTHER" id="PTHR11346">
    <property type="entry name" value="GALECTIN"/>
    <property type="match status" value="1"/>
</dbReference>
<keyword evidence="7" id="KW-1185">Reference proteome</keyword>
<dbReference type="Gene3D" id="2.60.120.200">
    <property type="match status" value="1"/>
</dbReference>
<evidence type="ECO:0000256" key="3">
    <source>
        <dbReference type="RuleBase" id="RU102079"/>
    </source>
</evidence>
<reference evidence="6" key="1">
    <citation type="submission" date="2020-02" db="EMBL/GenBank/DDBJ databases">
        <title>Bird 10,000 Genomes (B10K) Project - Family phase.</title>
        <authorList>
            <person name="Zhang G."/>
        </authorList>
    </citation>
    <scope>NUCLEOTIDE SEQUENCE</scope>
    <source>
        <strain evidence="6">B10K-DU-030-59</strain>
    </source>
</reference>
<feature type="non-terminal residue" evidence="6">
    <location>
        <position position="1"/>
    </location>
</feature>
<dbReference type="GO" id="GO:0030246">
    <property type="term" value="F:carbohydrate binding"/>
    <property type="evidence" value="ECO:0007669"/>
    <property type="project" value="UniProtKB-UniRule"/>
</dbReference>
<evidence type="ECO:0000313" key="7">
    <source>
        <dbReference type="Proteomes" id="UP000654395"/>
    </source>
</evidence>
<dbReference type="EMBL" id="WBNH01030195">
    <property type="protein sequence ID" value="NXX87433.1"/>
    <property type="molecule type" value="Genomic_DNA"/>
</dbReference>
<comment type="caution">
    <text evidence="6">The sequence shown here is derived from an EMBL/GenBank/DDBJ whole genome shotgun (WGS) entry which is preliminary data.</text>
</comment>
<feature type="non-terminal residue" evidence="6">
    <location>
        <position position="68"/>
    </location>
</feature>
<evidence type="ECO:0000256" key="2">
    <source>
        <dbReference type="ARBA" id="ARBA00022737"/>
    </source>
</evidence>
<keyword evidence="1 3" id="KW-0430">Lectin</keyword>
<dbReference type="SMART" id="SM00908">
    <property type="entry name" value="Gal-bind_lectin"/>
    <property type="match status" value="1"/>
</dbReference>
<feature type="region of interest" description="Disordered" evidence="4">
    <location>
        <begin position="40"/>
        <end position="68"/>
    </location>
</feature>
<evidence type="ECO:0000313" key="6">
    <source>
        <dbReference type="EMBL" id="NXX87433.1"/>
    </source>
</evidence>
<dbReference type="PANTHER" id="PTHR11346:SF32">
    <property type="entry name" value="GALECTIN-4"/>
    <property type="match status" value="1"/>
</dbReference>
<dbReference type="Pfam" id="PF00337">
    <property type="entry name" value="Gal-bind_lectin"/>
    <property type="match status" value="1"/>
</dbReference>
<evidence type="ECO:0000256" key="1">
    <source>
        <dbReference type="ARBA" id="ARBA00022734"/>
    </source>
</evidence>
<sequence>PPINPFLARFHVNLRAGAAGDVLLHFNPRFGEGAVVRNSQLGGSWGHEERDLPPGPSPFQRGQYFDVS</sequence>
<evidence type="ECO:0000256" key="4">
    <source>
        <dbReference type="SAM" id="MobiDB-lite"/>
    </source>
</evidence>
<dbReference type="AlphaFoldDB" id="A0A852L8M4"/>
<gene>
    <name evidence="6" type="primary">Lgals5</name>
    <name evidence="6" type="ORF">UROIND_R15286</name>
</gene>
<dbReference type="InterPro" id="IPR001079">
    <property type="entry name" value="Galectin_CRD"/>
</dbReference>
<dbReference type="PROSITE" id="PS51304">
    <property type="entry name" value="GALECTIN"/>
    <property type="match status" value="1"/>
</dbReference>
<protein>
    <recommendedName>
        <fullName evidence="3">Galectin</fullName>
    </recommendedName>
</protein>
<organism evidence="6 7">
    <name type="scientific">Urocolius indicus</name>
    <name type="common">Red-faced mousebird</name>
    <name type="synonym">Colius indicus</name>
    <dbReference type="NCBI Taxonomy" id="458196"/>
    <lineage>
        <taxon>Eukaryota</taxon>
        <taxon>Metazoa</taxon>
        <taxon>Chordata</taxon>
        <taxon>Craniata</taxon>
        <taxon>Vertebrata</taxon>
        <taxon>Euteleostomi</taxon>
        <taxon>Archelosauria</taxon>
        <taxon>Archosauria</taxon>
        <taxon>Dinosauria</taxon>
        <taxon>Saurischia</taxon>
        <taxon>Theropoda</taxon>
        <taxon>Coelurosauria</taxon>
        <taxon>Aves</taxon>
        <taxon>Neognathae</taxon>
        <taxon>Neoaves</taxon>
        <taxon>Telluraves</taxon>
        <taxon>Coraciimorphae</taxon>
        <taxon>Coliiformes</taxon>
        <taxon>Coliidae</taxon>
        <taxon>Urocolius</taxon>
    </lineage>
</organism>
<feature type="domain" description="Galectin" evidence="5">
    <location>
        <begin position="1"/>
        <end position="68"/>
    </location>
</feature>
<dbReference type="CDD" id="cd00070">
    <property type="entry name" value="GLECT"/>
    <property type="match status" value="1"/>
</dbReference>
<dbReference type="OrthoDB" id="9273711at2759"/>
<proteinExistence type="predicted"/>
<name>A0A852L8M4_UROIN</name>
<keyword evidence="2" id="KW-0677">Repeat</keyword>
<dbReference type="Proteomes" id="UP000654395">
    <property type="component" value="Unassembled WGS sequence"/>
</dbReference>
<evidence type="ECO:0000259" key="5">
    <source>
        <dbReference type="PROSITE" id="PS51304"/>
    </source>
</evidence>
<accession>A0A852L8M4</accession>
<dbReference type="InterPro" id="IPR013320">
    <property type="entry name" value="ConA-like_dom_sf"/>
</dbReference>